<evidence type="ECO:0000256" key="16">
    <source>
        <dbReference type="ARBA" id="ARBA00023209"/>
    </source>
</evidence>
<dbReference type="GO" id="GO:0016024">
    <property type="term" value="P:CDP-diacylglycerol biosynthetic process"/>
    <property type="evidence" value="ECO:0007669"/>
    <property type="project" value="TreeGrafter"/>
</dbReference>
<dbReference type="GO" id="GO:0005886">
    <property type="term" value="C:plasma membrane"/>
    <property type="evidence" value="ECO:0007669"/>
    <property type="project" value="UniProtKB-SubCell"/>
</dbReference>
<evidence type="ECO:0000256" key="21">
    <source>
        <dbReference type="ARBA" id="ARBA00032396"/>
    </source>
</evidence>
<evidence type="ECO:0000313" key="26">
    <source>
        <dbReference type="Proteomes" id="UP000515913"/>
    </source>
</evidence>
<evidence type="ECO:0000256" key="20">
    <source>
        <dbReference type="ARBA" id="ARBA00032253"/>
    </source>
</evidence>
<proteinExistence type="inferred from homology"/>
<organism evidence="25 26">
    <name type="scientific">Fusobacterium hominis</name>
    <dbReference type="NCBI Taxonomy" id="2764326"/>
    <lineage>
        <taxon>Bacteria</taxon>
        <taxon>Fusobacteriati</taxon>
        <taxon>Fusobacteriota</taxon>
        <taxon>Fusobacteriia</taxon>
        <taxon>Fusobacteriales</taxon>
        <taxon>Fusobacteriaceae</taxon>
        <taxon>Fusobacterium</taxon>
    </lineage>
</organism>
<keyword evidence="13 24" id="KW-1133">Transmembrane helix</keyword>
<comment type="similarity">
    <text evidence="5">Belongs to the CDS family.</text>
</comment>
<keyword evidence="9" id="KW-0444">Lipid biosynthesis</keyword>
<evidence type="ECO:0000313" key="25">
    <source>
        <dbReference type="EMBL" id="QNM15004.1"/>
    </source>
</evidence>
<evidence type="ECO:0000256" key="3">
    <source>
        <dbReference type="ARBA" id="ARBA00005119"/>
    </source>
</evidence>
<dbReference type="Pfam" id="PF01148">
    <property type="entry name" value="CTP_transf_1"/>
    <property type="match status" value="1"/>
</dbReference>
<feature type="transmembrane region" description="Helical" evidence="24">
    <location>
        <begin position="143"/>
        <end position="164"/>
    </location>
</feature>
<dbReference type="PANTHER" id="PTHR46382:SF1">
    <property type="entry name" value="PHOSPHATIDATE CYTIDYLYLTRANSFERASE"/>
    <property type="match status" value="1"/>
</dbReference>
<evidence type="ECO:0000256" key="14">
    <source>
        <dbReference type="ARBA" id="ARBA00023098"/>
    </source>
</evidence>
<dbReference type="AlphaFoldDB" id="A0A7G9GW22"/>
<gene>
    <name evidence="25" type="ORF">H9Q81_08650</name>
</gene>
<evidence type="ECO:0000256" key="24">
    <source>
        <dbReference type="SAM" id="Phobius"/>
    </source>
</evidence>
<keyword evidence="10 25" id="KW-0808">Transferase</keyword>
<protein>
    <recommendedName>
        <fullName evidence="7">Phosphatidate cytidylyltransferase</fullName>
        <ecNumber evidence="6">2.7.7.41</ecNumber>
    </recommendedName>
    <alternativeName>
        <fullName evidence="20">CDP-DAG synthase</fullName>
    </alternativeName>
    <alternativeName>
        <fullName evidence="22">CDP-DG synthase</fullName>
    </alternativeName>
    <alternativeName>
        <fullName evidence="18">CDP-diacylglycerol synthase</fullName>
    </alternativeName>
    <alternativeName>
        <fullName evidence="21">CDP-diglyceride pyrophosphorylase</fullName>
    </alternativeName>
    <alternativeName>
        <fullName evidence="23">CDP-diglyceride synthase</fullName>
    </alternativeName>
    <alternativeName>
        <fullName evidence="19">CTP:phosphatidate cytidylyltransferase</fullName>
    </alternativeName>
</protein>
<feature type="transmembrane region" description="Helical" evidence="24">
    <location>
        <begin position="176"/>
        <end position="194"/>
    </location>
</feature>
<name>A0A7G9GW22_9FUSO</name>
<sequence length="273" mass="29923">MLSRILIAIVGIPLLVYLLYTGGFPLFLFTEVIVLIGVHEFYQMAEIGGKKPNKIIGMITAFLIPLAVYLDQAKILAVGTETVISLGIIAVMTLRVLKNRVENASTDIGETLVGALYPAVLFSHCILISYLPNGGKWLVTAQVMVWVCDSFAYFTGLAIGRKIFNRGFNSISPKKSIEGSIGGTVATILSLWIMDKYLGLVPDRMSLITVIIFGLFISAVAQIGDLGESMFKREFKVKDSGTILKGHGGILDRFDSMLFVAPVMYYLLKLMIL</sequence>
<feature type="transmembrane region" description="Helical" evidence="24">
    <location>
        <begin position="109"/>
        <end position="131"/>
    </location>
</feature>
<evidence type="ECO:0000256" key="11">
    <source>
        <dbReference type="ARBA" id="ARBA00022692"/>
    </source>
</evidence>
<evidence type="ECO:0000256" key="19">
    <source>
        <dbReference type="ARBA" id="ARBA00031825"/>
    </source>
</evidence>
<evidence type="ECO:0000256" key="6">
    <source>
        <dbReference type="ARBA" id="ARBA00012487"/>
    </source>
</evidence>
<keyword evidence="14" id="KW-0443">Lipid metabolism</keyword>
<comment type="pathway">
    <text evidence="3">Phospholipid metabolism; CDP-diacylglycerol biosynthesis; CDP-diacylglycerol from sn-glycerol 3-phosphate: step 3/3.</text>
</comment>
<evidence type="ECO:0000256" key="8">
    <source>
        <dbReference type="ARBA" id="ARBA00022475"/>
    </source>
</evidence>
<dbReference type="GO" id="GO:0004605">
    <property type="term" value="F:phosphatidate cytidylyltransferase activity"/>
    <property type="evidence" value="ECO:0007669"/>
    <property type="project" value="UniProtKB-EC"/>
</dbReference>
<dbReference type="PANTHER" id="PTHR46382">
    <property type="entry name" value="PHOSPHATIDATE CYTIDYLYLTRANSFERASE"/>
    <property type="match status" value="1"/>
</dbReference>
<dbReference type="Proteomes" id="UP000515913">
    <property type="component" value="Chromosome"/>
</dbReference>
<evidence type="ECO:0000256" key="7">
    <source>
        <dbReference type="ARBA" id="ARBA00019373"/>
    </source>
</evidence>
<keyword evidence="15 24" id="KW-0472">Membrane</keyword>
<keyword evidence="8" id="KW-1003">Cell membrane</keyword>
<evidence type="ECO:0000256" key="18">
    <source>
        <dbReference type="ARBA" id="ARBA00029893"/>
    </source>
</evidence>
<accession>A0A7G9GW22</accession>
<feature type="transmembrane region" description="Helical" evidence="24">
    <location>
        <begin position="76"/>
        <end position="97"/>
    </location>
</feature>
<keyword evidence="16" id="KW-0594">Phospholipid biosynthesis</keyword>
<evidence type="ECO:0000256" key="22">
    <source>
        <dbReference type="ARBA" id="ARBA00032743"/>
    </source>
</evidence>
<keyword evidence="12 25" id="KW-0548">Nucleotidyltransferase</keyword>
<keyword evidence="17" id="KW-1208">Phospholipid metabolism</keyword>
<dbReference type="KEGG" id="fho:H9Q81_08650"/>
<comment type="subcellular location">
    <subcellularLocation>
        <location evidence="2">Cell membrane</location>
        <topology evidence="2">Multi-pass membrane protein</topology>
    </subcellularLocation>
</comment>
<evidence type="ECO:0000256" key="1">
    <source>
        <dbReference type="ARBA" id="ARBA00001698"/>
    </source>
</evidence>
<evidence type="ECO:0000256" key="13">
    <source>
        <dbReference type="ARBA" id="ARBA00022989"/>
    </source>
</evidence>
<evidence type="ECO:0000256" key="15">
    <source>
        <dbReference type="ARBA" id="ARBA00023136"/>
    </source>
</evidence>
<evidence type="ECO:0000256" key="5">
    <source>
        <dbReference type="ARBA" id="ARBA00010185"/>
    </source>
</evidence>
<keyword evidence="26" id="KW-1185">Reference proteome</keyword>
<evidence type="ECO:0000256" key="9">
    <source>
        <dbReference type="ARBA" id="ARBA00022516"/>
    </source>
</evidence>
<dbReference type="RefSeq" id="WP_187422796.1">
    <property type="nucleotide sequence ID" value="NZ_CP060637.1"/>
</dbReference>
<keyword evidence="11 24" id="KW-0812">Transmembrane</keyword>
<evidence type="ECO:0000256" key="2">
    <source>
        <dbReference type="ARBA" id="ARBA00004651"/>
    </source>
</evidence>
<evidence type="ECO:0000256" key="4">
    <source>
        <dbReference type="ARBA" id="ARBA00005189"/>
    </source>
</evidence>
<evidence type="ECO:0000256" key="17">
    <source>
        <dbReference type="ARBA" id="ARBA00023264"/>
    </source>
</evidence>
<feature type="transmembrane region" description="Helical" evidence="24">
    <location>
        <begin position="206"/>
        <end position="227"/>
    </location>
</feature>
<dbReference type="EMBL" id="CP060637">
    <property type="protein sequence ID" value="QNM15004.1"/>
    <property type="molecule type" value="Genomic_DNA"/>
</dbReference>
<dbReference type="EC" id="2.7.7.41" evidence="6"/>
<reference evidence="25 26" key="1">
    <citation type="submission" date="2020-08" db="EMBL/GenBank/DDBJ databases">
        <authorList>
            <person name="Liu C."/>
            <person name="Sun Q."/>
        </authorList>
    </citation>
    <scope>NUCLEOTIDE SEQUENCE [LARGE SCALE GENOMIC DNA]</scope>
    <source>
        <strain evidence="25 26">NSJ-57</strain>
    </source>
</reference>
<evidence type="ECO:0000256" key="23">
    <source>
        <dbReference type="ARBA" id="ARBA00033406"/>
    </source>
</evidence>
<evidence type="ECO:0000256" key="12">
    <source>
        <dbReference type="ARBA" id="ARBA00022695"/>
    </source>
</evidence>
<feature type="transmembrane region" description="Helical" evidence="24">
    <location>
        <begin position="5"/>
        <end position="20"/>
    </location>
</feature>
<comment type="pathway">
    <text evidence="4">Lipid metabolism.</text>
</comment>
<comment type="catalytic activity">
    <reaction evidence="1">
        <text>a 1,2-diacyl-sn-glycero-3-phosphate + CTP + H(+) = a CDP-1,2-diacyl-sn-glycerol + diphosphate</text>
        <dbReference type="Rhea" id="RHEA:16229"/>
        <dbReference type="ChEBI" id="CHEBI:15378"/>
        <dbReference type="ChEBI" id="CHEBI:33019"/>
        <dbReference type="ChEBI" id="CHEBI:37563"/>
        <dbReference type="ChEBI" id="CHEBI:58332"/>
        <dbReference type="ChEBI" id="CHEBI:58608"/>
        <dbReference type="EC" id="2.7.7.41"/>
    </reaction>
</comment>
<evidence type="ECO:0000256" key="10">
    <source>
        <dbReference type="ARBA" id="ARBA00022679"/>
    </source>
</evidence>